<dbReference type="GeneID" id="85457642"/>
<evidence type="ECO:0000313" key="2">
    <source>
        <dbReference type="EMBL" id="KAK1657810.1"/>
    </source>
</evidence>
<reference evidence="2" key="1">
    <citation type="submission" date="2021-06" db="EMBL/GenBank/DDBJ databases">
        <title>Comparative genomics, transcriptomics and evolutionary studies reveal genomic signatures of adaptation to plant cell wall in hemibiotrophic fungi.</title>
        <authorList>
            <consortium name="DOE Joint Genome Institute"/>
            <person name="Baroncelli R."/>
            <person name="Diaz J.F."/>
            <person name="Benocci T."/>
            <person name="Peng M."/>
            <person name="Battaglia E."/>
            <person name="Haridas S."/>
            <person name="Andreopoulos W."/>
            <person name="Labutti K."/>
            <person name="Pangilinan J."/>
            <person name="Floch G.L."/>
            <person name="Makela M.R."/>
            <person name="Henrissat B."/>
            <person name="Grigoriev I.V."/>
            <person name="Crouch J.A."/>
            <person name="De Vries R.P."/>
            <person name="Sukno S.A."/>
            <person name="Thon M.R."/>
        </authorList>
    </citation>
    <scope>NUCLEOTIDE SEQUENCE</scope>
    <source>
        <strain evidence="2">CBS 193.32</strain>
    </source>
</reference>
<dbReference type="EMBL" id="JAHMHR010000084">
    <property type="protein sequence ID" value="KAK1657810.1"/>
    <property type="molecule type" value="Genomic_DNA"/>
</dbReference>
<evidence type="ECO:0000256" key="1">
    <source>
        <dbReference type="SAM" id="MobiDB-lite"/>
    </source>
</evidence>
<sequence length="230" mass="25412">MGLYVSATRASSATQGYSMKSEVEFVKLACNITYKILEKESLPSHCLRIARFWIVRRGVAHRDLSGRAMRNLSAGNGIEKWSIPPEPAFPSTECAAAQQALPRSDVWRSSRSLLTPRDFRTPILVKWAGTIYGMRSGRQPRRSGDGSFGKPLTGRSFADRGAPKWLGEAQTAQRTAEAQRAGPLALMIMSGFAGSAVDEAKEAKFWCCGCGHVKTRERLRGVDEMKVEMR</sequence>
<accession>A0AAJ0ELQ3</accession>
<feature type="region of interest" description="Disordered" evidence="1">
    <location>
        <begin position="136"/>
        <end position="161"/>
    </location>
</feature>
<dbReference type="Proteomes" id="UP001224890">
    <property type="component" value="Unassembled WGS sequence"/>
</dbReference>
<proteinExistence type="predicted"/>
<keyword evidence="3" id="KW-1185">Reference proteome</keyword>
<dbReference type="AlphaFoldDB" id="A0AAJ0ELQ3"/>
<dbReference type="RefSeq" id="XP_060422574.1">
    <property type="nucleotide sequence ID" value="XM_060573116.1"/>
</dbReference>
<protein>
    <submittedName>
        <fullName evidence="2">Uncharacterized protein</fullName>
    </submittedName>
</protein>
<comment type="caution">
    <text evidence="2">The sequence shown here is derived from an EMBL/GenBank/DDBJ whole genome shotgun (WGS) entry which is preliminary data.</text>
</comment>
<evidence type="ECO:0000313" key="3">
    <source>
        <dbReference type="Proteomes" id="UP001224890"/>
    </source>
</evidence>
<gene>
    <name evidence="2" type="ORF">BDP55DRAFT_638431</name>
</gene>
<name>A0AAJ0ELQ3_9PEZI</name>
<organism evidence="2 3">
    <name type="scientific">Colletotrichum godetiae</name>
    <dbReference type="NCBI Taxonomy" id="1209918"/>
    <lineage>
        <taxon>Eukaryota</taxon>
        <taxon>Fungi</taxon>
        <taxon>Dikarya</taxon>
        <taxon>Ascomycota</taxon>
        <taxon>Pezizomycotina</taxon>
        <taxon>Sordariomycetes</taxon>
        <taxon>Hypocreomycetidae</taxon>
        <taxon>Glomerellales</taxon>
        <taxon>Glomerellaceae</taxon>
        <taxon>Colletotrichum</taxon>
        <taxon>Colletotrichum acutatum species complex</taxon>
    </lineage>
</organism>